<dbReference type="eggNOG" id="COG4935">
    <property type="taxonomic scope" value="Bacteria"/>
</dbReference>
<evidence type="ECO:0000313" key="1">
    <source>
        <dbReference type="EMBL" id="ABO24137.1"/>
    </source>
</evidence>
<dbReference type="PROSITE" id="PS50194">
    <property type="entry name" value="FILAMIN_REPEAT"/>
    <property type="match status" value="1"/>
</dbReference>
<dbReference type="EMBL" id="CP000606">
    <property type="protein sequence ID" value="ABO24137.1"/>
    <property type="molecule type" value="Genomic_DNA"/>
</dbReference>
<gene>
    <name evidence="1" type="ordered locus">Shew_2271</name>
</gene>
<dbReference type="NCBIfam" id="NF041940">
    <property type="entry name" value="choice_anch_X"/>
    <property type="match status" value="1"/>
</dbReference>
<evidence type="ECO:0000313" key="2">
    <source>
        <dbReference type="Proteomes" id="UP000001558"/>
    </source>
</evidence>
<reference evidence="1 2" key="1">
    <citation type="submission" date="2007-03" db="EMBL/GenBank/DDBJ databases">
        <title>Complete sequence of Shewanella loihica PV-4.</title>
        <authorList>
            <consortium name="US DOE Joint Genome Institute"/>
            <person name="Copeland A."/>
            <person name="Lucas S."/>
            <person name="Lapidus A."/>
            <person name="Barry K."/>
            <person name="Detter J.C."/>
            <person name="Glavina del Rio T."/>
            <person name="Hammon N."/>
            <person name="Israni S."/>
            <person name="Dalin E."/>
            <person name="Tice H."/>
            <person name="Pitluck S."/>
            <person name="Chain P."/>
            <person name="Malfatti S."/>
            <person name="Shin M."/>
            <person name="Vergez L."/>
            <person name="Schmutz J."/>
            <person name="Larimer F."/>
            <person name="Land M."/>
            <person name="Hauser L."/>
            <person name="Kyrpides N."/>
            <person name="Mikhailova N."/>
            <person name="Romine M.F."/>
            <person name="Serres G."/>
            <person name="Fredrickson J."/>
            <person name="Tiedje J."/>
            <person name="Richardson P."/>
        </authorList>
    </citation>
    <scope>NUCLEOTIDE SEQUENCE [LARGE SCALE GENOMIC DNA]</scope>
    <source>
        <strain evidence="2">ATCC BAA-1088 / PV-4</strain>
    </source>
</reference>
<dbReference type="HOGENOM" id="CLU_459892_0_0_6"/>
<dbReference type="KEGG" id="slo:Shew_2271"/>
<dbReference type="STRING" id="323850.Shew_2271"/>
<keyword evidence="2" id="KW-1185">Reference proteome</keyword>
<protein>
    <submittedName>
        <fullName evidence="1">Uncharacterized protein</fullName>
    </submittedName>
</protein>
<sequence>MAADVATPFQQLRINKFAAIQNGQFVASFKVPRSAGFTLIIPNADDFLTNNISIMTPDNKVLDASNFAAFGVEFSQFSPDNELTAFLATGNSWIIKFSDVIPGSYTVRGVTSSAKSHLPIRVLVKNSDIALHLVIGSPSNIPMVNHHLPISVLMVDGDLPYINGNVSFEIFKDGEALQHANIRDDGVYPDYQANDGTYSTLFMPLSAGVYDVLINISGRNKNGDKFEAQIFRSFKVLQDNVYLTGKHSEVLIDEDGDGYNDALMLEFETGGVFQEEGVYYITVNLETNDGRTLVAHQRIESPEKKFYVKFDGKYLGTLDYSGAFKFFSIVIEYNDSIIHLNQSFGSTSYYDHDSWERDDLLYLGNVTFEPIYSADGRFIEMIDVSFEVDTLPTAARFGYSATITTVGNEHVGVYGNPDIELKKGINRITFSIPAADFAKLQSNTALKISQLTMYPLIKGGNVISKRNVATSELYSCWDFRGCSTAENAIPVAVDDEVTSTGKAMYIHVAQNDYDGDLLKVSDQKKDNFGTLTQWSIQFD</sequence>
<organism evidence="1 2">
    <name type="scientific">Shewanella loihica (strain ATCC BAA-1088 / PV-4)</name>
    <dbReference type="NCBI Taxonomy" id="323850"/>
    <lineage>
        <taxon>Bacteria</taxon>
        <taxon>Pseudomonadati</taxon>
        <taxon>Pseudomonadota</taxon>
        <taxon>Gammaproteobacteria</taxon>
        <taxon>Alteromonadales</taxon>
        <taxon>Shewanellaceae</taxon>
        <taxon>Shewanella</taxon>
    </lineage>
</organism>
<dbReference type="InterPro" id="IPR017868">
    <property type="entry name" value="Filamin/ABP280_repeat-like"/>
</dbReference>
<dbReference type="Proteomes" id="UP000001558">
    <property type="component" value="Chromosome"/>
</dbReference>
<accession>A3QF89</accession>
<proteinExistence type="predicted"/>
<dbReference type="AlphaFoldDB" id="A3QF89"/>
<name>A3QF89_SHELP</name>